<gene>
    <name evidence="4" type="ORF">SAM23877_7215</name>
</gene>
<dbReference type="NCBIfam" id="TIGR00026">
    <property type="entry name" value="hi_GC_TIGR00026"/>
    <property type="match status" value="1"/>
</dbReference>
<dbReference type="GO" id="GO:0016491">
    <property type="term" value="F:oxidoreductase activity"/>
    <property type="evidence" value="ECO:0007669"/>
    <property type="project" value="InterPro"/>
</dbReference>
<dbReference type="Gene3D" id="2.30.110.10">
    <property type="entry name" value="Electron Transport, Fmn-binding Protein, Chain A"/>
    <property type="match status" value="1"/>
</dbReference>
<feature type="compositionally biased region" description="Low complexity" evidence="3">
    <location>
        <begin position="1"/>
        <end position="13"/>
    </location>
</feature>
<evidence type="ECO:0000256" key="1">
    <source>
        <dbReference type="ARBA" id="ARBA00008710"/>
    </source>
</evidence>
<dbReference type="SUPFAM" id="SSF50475">
    <property type="entry name" value="FMN-binding split barrel"/>
    <property type="match status" value="1"/>
</dbReference>
<feature type="compositionally biased region" description="Low complexity" evidence="3">
    <location>
        <begin position="22"/>
        <end position="35"/>
    </location>
</feature>
<feature type="region of interest" description="Disordered" evidence="3">
    <location>
        <begin position="223"/>
        <end position="242"/>
    </location>
</feature>
<dbReference type="PANTHER" id="PTHR39428:SF1">
    <property type="entry name" value="F420H(2)-DEPENDENT QUINONE REDUCTASE RV1261C"/>
    <property type="match status" value="1"/>
</dbReference>
<name>A0A0K2B4U7_STRA7</name>
<evidence type="ECO:0000313" key="4">
    <source>
        <dbReference type="EMBL" id="AKZ60258.1"/>
    </source>
</evidence>
<organism evidence="4 5">
    <name type="scientific">Streptomyces ambofaciens (strain ATCC 23877 / 3486 / DSM 40053 / JCM 4204 / NBRC 12836 / NRRL B-2516)</name>
    <dbReference type="NCBI Taxonomy" id="278992"/>
    <lineage>
        <taxon>Bacteria</taxon>
        <taxon>Bacillati</taxon>
        <taxon>Actinomycetota</taxon>
        <taxon>Actinomycetes</taxon>
        <taxon>Kitasatosporales</taxon>
        <taxon>Streptomycetaceae</taxon>
        <taxon>Streptomyces</taxon>
    </lineage>
</organism>
<proteinExistence type="inferred from homology"/>
<reference evidence="5" key="1">
    <citation type="journal article" date="2015" name="J. Biotechnol.">
        <title>Complete genome sequence of Streptomyces ambofaciens ATCC 23877, the spiramycin producer.</title>
        <authorList>
            <person name="Thibessard A."/>
            <person name="Haas D."/>
            <person name="Gerbaud C."/>
            <person name="Aigle B."/>
            <person name="Lautru S."/>
            <person name="Pernodet J.L."/>
            <person name="Leblond P."/>
        </authorList>
    </citation>
    <scope>NUCLEOTIDE SEQUENCE [LARGE SCALE GENOMIC DNA]</scope>
    <source>
        <strain evidence="5">ATCC 23877 / 3486 / DSM 40053 / JCM 4204 / NBRC 12836 / NRRL B-2516</strain>
    </source>
</reference>
<protein>
    <recommendedName>
        <fullName evidence="6">Nitroreductase family deazaflavin-dependent oxidoreductase</fullName>
    </recommendedName>
</protein>
<evidence type="ECO:0000256" key="2">
    <source>
        <dbReference type="ARBA" id="ARBA00049106"/>
    </source>
</evidence>
<feature type="region of interest" description="Disordered" evidence="3">
    <location>
        <begin position="1"/>
        <end position="64"/>
    </location>
</feature>
<dbReference type="KEGG" id="samb:SAM23877_7215"/>
<dbReference type="EMBL" id="CP012382">
    <property type="protein sequence ID" value="AKZ60258.1"/>
    <property type="molecule type" value="Genomic_DNA"/>
</dbReference>
<dbReference type="InterPro" id="IPR012349">
    <property type="entry name" value="Split_barrel_FMN-bd"/>
</dbReference>
<dbReference type="AlphaFoldDB" id="A0A0K2B4U7"/>
<comment type="similarity">
    <text evidence="1">Belongs to the F420H(2)-dependent quinone reductase family.</text>
</comment>
<accession>A0A0K2B4U7</accession>
<evidence type="ECO:0000313" key="5">
    <source>
        <dbReference type="Proteomes" id="UP000061018"/>
    </source>
</evidence>
<comment type="catalytic activity">
    <reaction evidence="2">
        <text>oxidized coenzyme F420-(gamma-L-Glu)(n) + a quinol + H(+) = reduced coenzyme F420-(gamma-L-Glu)(n) + a quinone</text>
        <dbReference type="Rhea" id="RHEA:39663"/>
        <dbReference type="Rhea" id="RHEA-COMP:12939"/>
        <dbReference type="Rhea" id="RHEA-COMP:14378"/>
        <dbReference type="ChEBI" id="CHEBI:15378"/>
        <dbReference type="ChEBI" id="CHEBI:24646"/>
        <dbReference type="ChEBI" id="CHEBI:132124"/>
        <dbReference type="ChEBI" id="CHEBI:133980"/>
        <dbReference type="ChEBI" id="CHEBI:139511"/>
    </reaction>
</comment>
<dbReference type="Proteomes" id="UP000061018">
    <property type="component" value="Chromosome"/>
</dbReference>
<dbReference type="STRING" id="1889.SAM40697_6509"/>
<dbReference type="Pfam" id="PF04075">
    <property type="entry name" value="F420H2_quin_red"/>
    <property type="match status" value="1"/>
</dbReference>
<dbReference type="PANTHER" id="PTHR39428">
    <property type="entry name" value="F420H(2)-DEPENDENT QUINONE REDUCTASE RV1261C"/>
    <property type="match status" value="1"/>
</dbReference>
<dbReference type="InterPro" id="IPR004378">
    <property type="entry name" value="F420H2_quin_Rdtase"/>
</dbReference>
<sequence>MGMLRSPRAGARRAAGERRPGRPAALGPLPGVGRPSLSATGADGTEPHHAPMTVPETATDRLPGHRRQRFLRLVGNSRLLRRWGPRLLPRLDRRFHRWTRGRWMPSRLLVPTLVLHTTRRDGTPCRTPLLTDATASGTFTVMATNFGRPRHPAWSHHLLRNPLASVDWHGRTIAVRARLLTDQEQQATRDRILARMPCFDDYARDCGRAVRVFTLVPVAPAEVREGRRGGSSSDPARRDDAQ</sequence>
<evidence type="ECO:0000256" key="3">
    <source>
        <dbReference type="SAM" id="MobiDB-lite"/>
    </source>
</evidence>
<evidence type="ECO:0008006" key="6">
    <source>
        <dbReference type="Google" id="ProtNLM"/>
    </source>
</evidence>